<evidence type="ECO:0000256" key="4">
    <source>
        <dbReference type="ARBA" id="ARBA00023125"/>
    </source>
</evidence>
<dbReference type="Proteomes" id="UP000001471">
    <property type="component" value="Unassembled WGS sequence"/>
</dbReference>
<evidence type="ECO:0000256" key="5">
    <source>
        <dbReference type="ARBA" id="ARBA00023136"/>
    </source>
</evidence>
<keyword evidence="2 6" id="KW-0812">Transmembrane</keyword>
<feature type="transmembrane region" description="Helical" evidence="6">
    <location>
        <begin position="291"/>
        <end position="311"/>
    </location>
</feature>
<sequence length="515" mass="57168">MTVAIYGKVGSDLNALSHINWLATAYFLTLTVIQGIGGGGMTSIVVYQRITLAGVDRSNCWMNLQRIDFLGAIILVAANIGLLIGMNRGSNVSWTSPITIVSLTASLASFLIFGIFEAYVAAEPLVPLHVIFDSKMVACYACLFFGFGSWIALIYNSVLFFQADQGVSATAASIRLIPPCICGVSGSFIGGWFIRRTGKFYWTIVFAYSLMTTALAVVFVFSRNIATNTGLMIVGISMCAFSNGMGTTGTLIGINIEQIIKGVQHSLEFIQTLEPDIQKAVRDCYGWSINLGFTFIIGMASFAFFSAFFRLRRAYLGLSNRCNRAKPPALYRLNESQDFALERYLNAIDNIGFGIHRGLVEQQANSLLEDAYTGLDEVAPKFGKLWARRWLARHPKYRRVKAKSIEVQRKLAQEPATLLDWYTRLKDLIEERGILPEDIYNMDETGCRIGVAKEQYLYTKNGRTVFIHNANNRELITLVECIRATGEVIPPLIIVKAATVMEHWIVVTVHGVRTS</sequence>
<dbReference type="EMBL" id="DS231635">
    <property type="protein sequence ID" value="EDU45984.1"/>
    <property type="molecule type" value="Genomic_DNA"/>
</dbReference>
<evidence type="ECO:0000313" key="8">
    <source>
        <dbReference type="EMBL" id="EDU45984.1"/>
    </source>
</evidence>
<dbReference type="RefSeq" id="XP_001942159.2">
    <property type="nucleotide sequence ID" value="XM_001942124.2"/>
</dbReference>
<reference evidence="9" key="1">
    <citation type="journal article" date="2013" name="G3 (Bethesda)">
        <title>Comparative genomics of a plant-pathogenic fungus, Pyrenophora tritici-repentis, reveals transduplication and the impact of repeat elements on pathogenicity and population divergence.</title>
        <authorList>
            <person name="Manning V.A."/>
            <person name="Pandelova I."/>
            <person name="Dhillon B."/>
            <person name="Wilhelm L.J."/>
            <person name="Goodwin S.B."/>
            <person name="Berlin A.M."/>
            <person name="Figueroa M."/>
            <person name="Freitag M."/>
            <person name="Hane J.K."/>
            <person name="Henrissat B."/>
            <person name="Holman W.H."/>
            <person name="Kodira C.D."/>
            <person name="Martin J."/>
            <person name="Oliver R.P."/>
            <person name="Robbertse B."/>
            <person name="Schackwitz W."/>
            <person name="Schwartz D.C."/>
            <person name="Spatafora J.W."/>
            <person name="Turgeon B.G."/>
            <person name="Yandava C."/>
            <person name="Young S."/>
            <person name="Zhou S."/>
            <person name="Zeng Q."/>
            <person name="Grigoriev I.V."/>
            <person name="Ma L.-J."/>
            <person name="Ciuffetti L.M."/>
        </authorList>
    </citation>
    <scope>NUCLEOTIDE SEQUENCE [LARGE SCALE GENOMIC DNA]</scope>
    <source>
        <strain evidence="9">Pt-1C-BFP</strain>
    </source>
</reference>
<feature type="transmembrane region" description="Helical" evidence="6">
    <location>
        <begin position="98"/>
        <end position="116"/>
    </location>
</feature>
<keyword evidence="3 6" id="KW-1133">Transmembrane helix</keyword>
<keyword evidence="4" id="KW-0238">DNA-binding</keyword>
<dbReference type="HOGENOM" id="CLU_529065_0_0_1"/>
<dbReference type="GO" id="GO:0003677">
    <property type="term" value="F:DNA binding"/>
    <property type="evidence" value="ECO:0007669"/>
    <property type="project" value="UniProtKB-KW"/>
</dbReference>
<dbReference type="AlphaFoldDB" id="B2WPB8"/>
<name>B2WPB8_PYRTR</name>
<feature type="transmembrane region" description="Helical" evidence="6">
    <location>
        <begin position="176"/>
        <end position="194"/>
    </location>
</feature>
<dbReference type="SUPFAM" id="SSF103473">
    <property type="entry name" value="MFS general substrate transporter"/>
    <property type="match status" value="1"/>
</dbReference>
<organism evidence="8 9">
    <name type="scientific">Pyrenophora tritici-repentis (strain Pt-1C-BFP)</name>
    <name type="common">Wheat tan spot fungus</name>
    <name type="synonym">Drechslera tritici-repentis</name>
    <dbReference type="NCBI Taxonomy" id="426418"/>
    <lineage>
        <taxon>Eukaryota</taxon>
        <taxon>Fungi</taxon>
        <taxon>Dikarya</taxon>
        <taxon>Ascomycota</taxon>
        <taxon>Pezizomycotina</taxon>
        <taxon>Dothideomycetes</taxon>
        <taxon>Pleosporomycetidae</taxon>
        <taxon>Pleosporales</taxon>
        <taxon>Pleosporineae</taxon>
        <taxon>Pleosporaceae</taxon>
        <taxon>Pyrenophora</taxon>
    </lineage>
</organism>
<dbReference type="InParanoid" id="B2WPB8"/>
<evidence type="ECO:0000256" key="2">
    <source>
        <dbReference type="ARBA" id="ARBA00022692"/>
    </source>
</evidence>
<keyword evidence="5 6" id="KW-0472">Membrane</keyword>
<evidence type="ECO:0000259" key="7">
    <source>
        <dbReference type="Pfam" id="PF03221"/>
    </source>
</evidence>
<evidence type="ECO:0000256" key="6">
    <source>
        <dbReference type="SAM" id="Phobius"/>
    </source>
</evidence>
<dbReference type="GO" id="GO:0000329">
    <property type="term" value="C:fungal-type vacuole membrane"/>
    <property type="evidence" value="ECO:0007669"/>
    <property type="project" value="TreeGrafter"/>
</dbReference>
<dbReference type="PANTHER" id="PTHR23501">
    <property type="entry name" value="MAJOR FACILITATOR SUPERFAMILY"/>
    <property type="match status" value="1"/>
</dbReference>
<gene>
    <name evidence="8" type="ORF">PTRG_11828</name>
</gene>
<feature type="domain" description="HTH CENPB-type" evidence="7">
    <location>
        <begin position="334"/>
        <end position="398"/>
    </location>
</feature>
<feature type="transmembrane region" description="Helical" evidence="6">
    <location>
        <begin position="67"/>
        <end position="86"/>
    </location>
</feature>
<dbReference type="GeneID" id="6350146"/>
<evidence type="ECO:0000256" key="3">
    <source>
        <dbReference type="ARBA" id="ARBA00022989"/>
    </source>
</evidence>
<accession>B2WPB8</accession>
<dbReference type="GO" id="GO:0015174">
    <property type="term" value="F:basic amino acid transmembrane transporter activity"/>
    <property type="evidence" value="ECO:0007669"/>
    <property type="project" value="TreeGrafter"/>
</dbReference>
<feature type="transmembrane region" description="Helical" evidence="6">
    <location>
        <begin position="25"/>
        <end position="47"/>
    </location>
</feature>
<evidence type="ECO:0000313" key="9">
    <source>
        <dbReference type="Proteomes" id="UP000001471"/>
    </source>
</evidence>
<feature type="transmembrane region" description="Helical" evidence="6">
    <location>
        <begin position="137"/>
        <end position="156"/>
    </location>
</feature>
<proteinExistence type="predicted"/>
<dbReference type="Gene3D" id="1.20.1250.20">
    <property type="entry name" value="MFS general substrate transporter like domains"/>
    <property type="match status" value="1"/>
</dbReference>
<dbReference type="KEGG" id="ptrr:6350146"/>
<feature type="transmembrane region" description="Helical" evidence="6">
    <location>
        <begin position="201"/>
        <end position="222"/>
    </location>
</feature>
<dbReference type="Pfam" id="PF03221">
    <property type="entry name" value="HTH_Tnp_Tc5"/>
    <property type="match status" value="1"/>
</dbReference>
<dbReference type="InterPro" id="IPR036259">
    <property type="entry name" value="MFS_trans_sf"/>
</dbReference>
<protein>
    <submittedName>
        <fullName evidence="8">Multidrug resistance protein fnx1</fullName>
    </submittedName>
</protein>
<dbReference type="eggNOG" id="KOG0254">
    <property type="taxonomic scope" value="Eukaryota"/>
</dbReference>
<dbReference type="InterPro" id="IPR006600">
    <property type="entry name" value="HTH_CenpB_DNA-bd_dom"/>
</dbReference>
<comment type="subcellular location">
    <subcellularLocation>
        <location evidence="1">Membrane</location>
        <topology evidence="1">Multi-pass membrane protein</topology>
    </subcellularLocation>
</comment>
<dbReference type="OrthoDB" id="3782394at2759"/>
<evidence type="ECO:0000256" key="1">
    <source>
        <dbReference type="ARBA" id="ARBA00004141"/>
    </source>
</evidence>
<dbReference type="PANTHER" id="PTHR23501:SF84">
    <property type="entry name" value="VACUOLAR MEMBRANE AMINO ACID UPTAKE TRANSPORTER FNX2"/>
    <property type="match status" value="1"/>
</dbReference>